<dbReference type="EMBL" id="JAPQKO010000008">
    <property type="protein sequence ID" value="KAJ5152011.1"/>
    <property type="molecule type" value="Genomic_DNA"/>
</dbReference>
<evidence type="ECO:0000256" key="1">
    <source>
        <dbReference type="ARBA" id="ARBA00023002"/>
    </source>
</evidence>
<comment type="caution">
    <text evidence="4">The sequence shown here is derived from an EMBL/GenBank/DDBJ whole genome shotgun (WGS) entry which is preliminary data.</text>
</comment>
<accession>A0A9W9HPF8</accession>
<organism evidence="4 5">
    <name type="scientific">Penicillium capsulatum</name>
    <dbReference type="NCBI Taxonomy" id="69766"/>
    <lineage>
        <taxon>Eukaryota</taxon>
        <taxon>Fungi</taxon>
        <taxon>Dikarya</taxon>
        <taxon>Ascomycota</taxon>
        <taxon>Pezizomycotina</taxon>
        <taxon>Eurotiomycetes</taxon>
        <taxon>Eurotiomycetidae</taxon>
        <taxon>Eurotiales</taxon>
        <taxon>Aspergillaceae</taxon>
        <taxon>Penicillium</taxon>
    </lineage>
</organism>
<proteinExistence type="inferred from homology"/>
<dbReference type="AlphaFoldDB" id="A0A9W9HPF8"/>
<name>A0A9W9HPF8_9EURO</name>
<dbReference type="InterPro" id="IPR036291">
    <property type="entry name" value="NAD(P)-bd_dom_sf"/>
</dbReference>
<dbReference type="InterPro" id="IPR050425">
    <property type="entry name" value="NAD(P)_dehydrat-like"/>
</dbReference>
<evidence type="ECO:0000313" key="4">
    <source>
        <dbReference type="EMBL" id="KAJ5152011.1"/>
    </source>
</evidence>
<gene>
    <name evidence="4" type="ORF">N7492_010306</name>
</gene>
<evidence type="ECO:0000256" key="2">
    <source>
        <dbReference type="ARBA" id="ARBA00023445"/>
    </source>
</evidence>
<sequence length="329" mass="36371">MASGNVFITGASGFIGSAIAINCLKAGYHLRVSLRKEEQIAKIRALLSEYGTDFEFVIVPDITHEDAFTGKLDGVDYVLHLAAPLPYSIPEKGCFDPAVKGTTSILKAALKIPSIKKVLLTSSLAAFLPLSGLPEGAVITECDNRHFDYDESRDLADPYRRYMATKLVADKAASAFRETAQPHYSLITLHPTCVYGHNLVQESPADVWAYTNRHMWEVIMDKCPVSWFGGVHIQDVVDAHLRVLERDIPDGSKYLLAGPSISSKEVKQVMEKLYPHVETSFGEISEHRTLPTDASKAERELGIQWKPLEDMISGIMDQQLALREQAAQG</sequence>
<keyword evidence="5" id="KW-1185">Reference proteome</keyword>
<dbReference type="OrthoDB" id="2735536at2759"/>
<protein>
    <submittedName>
        <fullName evidence="4">NAD-dependent epimerase/dehydratase</fullName>
    </submittedName>
</protein>
<reference evidence="4" key="1">
    <citation type="submission" date="2022-11" db="EMBL/GenBank/DDBJ databases">
        <authorList>
            <person name="Petersen C."/>
        </authorList>
    </citation>
    <scope>NUCLEOTIDE SEQUENCE</scope>
    <source>
        <strain evidence="4">IBT 21917</strain>
    </source>
</reference>
<reference evidence="4" key="2">
    <citation type="journal article" date="2023" name="IMA Fungus">
        <title>Comparative genomic study of the Penicillium genus elucidates a diverse pangenome and 15 lateral gene transfer events.</title>
        <authorList>
            <person name="Petersen C."/>
            <person name="Sorensen T."/>
            <person name="Nielsen M.R."/>
            <person name="Sondergaard T.E."/>
            <person name="Sorensen J.L."/>
            <person name="Fitzpatrick D.A."/>
            <person name="Frisvad J.C."/>
            <person name="Nielsen K.L."/>
        </authorList>
    </citation>
    <scope>NUCLEOTIDE SEQUENCE</scope>
    <source>
        <strain evidence="4">IBT 21917</strain>
    </source>
</reference>
<comment type="similarity">
    <text evidence="2">Belongs to the NAD(P)-dependent epimerase/dehydratase family. Dihydroflavonol-4-reductase subfamily.</text>
</comment>
<feature type="domain" description="NAD-dependent epimerase/dehydratase" evidence="3">
    <location>
        <begin position="6"/>
        <end position="254"/>
    </location>
</feature>
<dbReference type="InterPro" id="IPR001509">
    <property type="entry name" value="Epimerase_deHydtase"/>
</dbReference>
<dbReference type="GO" id="GO:0016616">
    <property type="term" value="F:oxidoreductase activity, acting on the CH-OH group of donors, NAD or NADP as acceptor"/>
    <property type="evidence" value="ECO:0007669"/>
    <property type="project" value="TreeGrafter"/>
</dbReference>
<dbReference type="SUPFAM" id="SSF51735">
    <property type="entry name" value="NAD(P)-binding Rossmann-fold domains"/>
    <property type="match status" value="1"/>
</dbReference>
<dbReference type="Pfam" id="PF01370">
    <property type="entry name" value="Epimerase"/>
    <property type="match status" value="1"/>
</dbReference>
<dbReference type="Gene3D" id="3.40.50.720">
    <property type="entry name" value="NAD(P)-binding Rossmann-like Domain"/>
    <property type="match status" value="1"/>
</dbReference>
<dbReference type="PANTHER" id="PTHR10366">
    <property type="entry name" value="NAD DEPENDENT EPIMERASE/DEHYDRATASE"/>
    <property type="match status" value="1"/>
</dbReference>
<dbReference type="Proteomes" id="UP001146351">
    <property type="component" value="Unassembled WGS sequence"/>
</dbReference>
<evidence type="ECO:0000313" key="5">
    <source>
        <dbReference type="Proteomes" id="UP001146351"/>
    </source>
</evidence>
<dbReference type="PANTHER" id="PTHR10366:SF812">
    <property type="entry name" value="VPS9 DOMAIN-CONTAINING PROTEIN"/>
    <property type="match status" value="1"/>
</dbReference>
<keyword evidence="1" id="KW-0560">Oxidoreductase</keyword>
<evidence type="ECO:0000259" key="3">
    <source>
        <dbReference type="Pfam" id="PF01370"/>
    </source>
</evidence>